<organism evidence="1 2">
    <name type="scientific">Proteus phage vB_PmiM_Pm5461</name>
    <dbReference type="NCBI Taxonomy" id="1636250"/>
    <lineage>
        <taxon>Viruses</taxon>
        <taxon>Duplodnaviria</taxon>
        <taxon>Heunggongvirae</taxon>
        <taxon>Uroviricota</taxon>
        <taxon>Caudoviricetes</taxon>
        <taxon>Pantevenvirales</taxon>
        <taxon>Straboviridae</taxon>
        <taxon>Bragavirus</taxon>
        <taxon>Bragavirus pm5461</taxon>
    </lineage>
</organism>
<keyword evidence="1" id="KW-0255">Endonuclease</keyword>
<dbReference type="KEGG" id="vg:26622799"/>
<dbReference type="OrthoDB" id="13240at10239"/>
<evidence type="ECO:0000313" key="1">
    <source>
        <dbReference type="EMBL" id="AKA62117.1"/>
    </source>
</evidence>
<name>A0A0G2SSS3_9CAUD</name>
<accession>A0A0G2SSS3</accession>
<reference evidence="1 2" key="1">
    <citation type="submission" date="2015-03" db="EMBL/GenBank/DDBJ databases">
        <authorList>
            <person name="Melo L.D.R."/>
            <person name="Veiga P."/>
            <person name="Cerca N."/>
            <person name="Kropinski A.M."/>
            <person name="Azeredo J."/>
            <person name="Almeida C."/>
            <person name="Sillankorva S."/>
        </authorList>
    </citation>
    <scope>NUCLEOTIDE SEQUENCE [LARGE SCALE GENOMIC DNA]</scope>
</reference>
<dbReference type="Proteomes" id="UP000202749">
    <property type="component" value="Segment"/>
</dbReference>
<dbReference type="RefSeq" id="YP_009195673.1">
    <property type="nucleotide sequence ID" value="NC_028762.1"/>
</dbReference>
<keyword evidence="1" id="KW-0378">Hydrolase</keyword>
<keyword evidence="2" id="KW-1185">Reference proteome</keyword>
<dbReference type="EMBL" id="KP890823">
    <property type="protein sequence ID" value="AKA62117.1"/>
    <property type="molecule type" value="Genomic_DNA"/>
</dbReference>
<gene>
    <name evidence="1" type="ORF">Pm5461_251</name>
</gene>
<evidence type="ECO:0000313" key="2">
    <source>
        <dbReference type="Proteomes" id="UP000202749"/>
    </source>
</evidence>
<protein>
    <submittedName>
        <fullName evidence="1">DNA endonuclease IV</fullName>
    </submittedName>
</protein>
<keyword evidence="1" id="KW-0540">Nuclease</keyword>
<sequence>MLETNPGWKRLSELKPKVMSLRDMSEDTKEKIRSTTKYSLESNPNQTIPECFEKCMIAIMAEEYVKEHVDGIINHGQEDLEDPYTYAYDVIAHPKYSGLRIEVKTHQSNSKWVTVNSGIDGDCPGTSGINLGPFLKFGVADIIIIFKTEKIALNTFRMIPYILADQYALSTKNGSIRKSKFDGYYLTGRIKRDKNFCFKVFTSKDF</sequence>
<proteinExistence type="predicted"/>
<dbReference type="GO" id="GO:0004519">
    <property type="term" value="F:endonuclease activity"/>
    <property type="evidence" value="ECO:0007669"/>
    <property type="project" value="UniProtKB-KW"/>
</dbReference>
<dbReference type="GeneID" id="26622799"/>